<dbReference type="Gene3D" id="3.50.30.50">
    <property type="entry name" value="Putative cyclase"/>
    <property type="match status" value="1"/>
</dbReference>
<accession>A0A5B8RIM2</accession>
<dbReference type="InterPro" id="IPR007325">
    <property type="entry name" value="KFase/CYL"/>
</dbReference>
<protein>
    <recommendedName>
        <fullName evidence="2">Cyclase</fullName>
    </recommendedName>
</protein>
<dbReference type="SUPFAM" id="SSF102198">
    <property type="entry name" value="Putative cyclase"/>
    <property type="match status" value="1"/>
</dbReference>
<reference evidence="1" key="1">
    <citation type="submission" date="2019-06" db="EMBL/GenBank/DDBJ databases">
        <authorList>
            <person name="Murdoch R.W."/>
            <person name="Fathepure B."/>
        </authorList>
    </citation>
    <scope>NUCLEOTIDE SEQUENCE</scope>
</reference>
<dbReference type="InterPro" id="IPR037175">
    <property type="entry name" value="KFase_sf"/>
</dbReference>
<dbReference type="PANTHER" id="PTHR34861">
    <property type="match status" value="1"/>
</dbReference>
<dbReference type="Pfam" id="PF04199">
    <property type="entry name" value="Cyclase"/>
    <property type="match status" value="1"/>
</dbReference>
<evidence type="ECO:0000313" key="1">
    <source>
        <dbReference type="EMBL" id="QEA06885.1"/>
    </source>
</evidence>
<name>A0A5B8RIM2_9ZZZZ</name>
<dbReference type="PANTHER" id="PTHR34861:SF10">
    <property type="entry name" value="CYCLASE"/>
    <property type="match status" value="1"/>
</dbReference>
<dbReference type="GO" id="GO:0019441">
    <property type="term" value="P:L-tryptophan catabolic process to kynurenine"/>
    <property type="evidence" value="ECO:0007669"/>
    <property type="project" value="InterPro"/>
</dbReference>
<sequence>MSSHGITIAARPLALAAAAVLGLAATAPAFAETPMERLQADAPKSWGQWGDDDQVGALNYLGAEQVKNGAAAVSGGEIFSLQIPMSHNFGPVFPGRIPMMHYMAQDESTFAAGKKDPLPGGVKFSDDVAFMYLQGTTHVDALGHAWYGERIYGGVSAETTVDGHSHADVAAIGKRGVVGRAVLLDVGRHMGGDDTRLDNDECITLADLKATAEAQGTTIGKRDIVIVRTGSMARYFDEKTNSEWDAMSEPGLCYSHEMVQWFADMETPMIAADNLGVEKVVQEIDGDTVVIPLHGALIRDLGVVLSEIYWLEGLADDSAEDGQYTFMFAAAPLQVEGGTGAPVNPIAIK</sequence>
<dbReference type="EMBL" id="MN079180">
    <property type="protein sequence ID" value="QEA06885.1"/>
    <property type="molecule type" value="Genomic_DNA"/>
</dbReference>
<dbReference type="GO" id="GO:0004061">
    <property type="term" value="F:arylformamidase activity"/>
    <property type="evidence" value="ECO:0007669"/>
    <property type="project" value="InterPro"/>
</dbReference>
<dbReference type="AlphaFoldDB" id="A0A5B8RIM2"/>
<evidence type="ECO:0008006" key="2">
    <source>
        <dbReference type="Google" id="ProtNLM"/>
    </source>
</evidence>
<gene>
    <name evidence="1" type="ORF">KBTEX_03226</name>
</gene>
<organism evidence="1">
    <name type="scientific">uncultured organism</name>
    <dbReference type="NCBI Taxonomy" id="155900"/>
    <lineage>
        <taxon>unclassified sequences</taxon>
        <taxon>environmental samples</taxon>
    </lineage>
</organism>
<proteinExistence type="predicted"/>